<dbReference type="Pfam" id="PF14226">
    <property type="entry name" value="DIOX_N"/>
    <property type="match status" value="1"/>
</dbReference>
<evidence type="ECO:0000313" key="8">
    <source>
        <dbReference type="Proteomes" id="UP001244011"/>
    </source>
</evidence>
<keyword evidence="4 5" id="KW-0408">Iron</keyword>
<evidence type="ECO:0000256" key="5">
    <source>
        <dbReference type="RuleBase" id="RU003682"/>
    </source>
</evidence>
<comment type="similarity">
    <text evidence="1 5">Belongs to the iron/ascorbate-dependent oxidoreductase family.</text>
</comment>
<protein>
    <recommendedName>
        <fullName evidence="6">Fe2OG dioxygenase domain-containing protein</fullName>
    </recommendedName>
</protein>
<dbReference type="SUPFAM" id="SSF51197">
    <property type="entry name" value="Clavaminate synthase-like"/>
    <property type="match status" value="1"/>
</dbReference>
<evidence type="ECO:0000313" key="7">
    <source>
        <dbReference type="EMBL" id="KAK1768587.1"/>
    </source>
</evidence>
<dbReference type="InterPro" id="IPR026992">
    <property type="entry name" value="DIOX_N"/>
</dbReference>
<dbReference type="GeneID" id="85307269"/>
<evidence type="ECO:0000259" key="6">
    <source>
        <dbReference type="PROSITE" id="PS51471"/>
    </source>
</evidence>
<dbReference type="GO" id="GO:0044283">
    <property type="term" value="P:small molecule biosynthetic process"/>
    <property type="evidence" value="ECO:0007669"/>
    <property type="project" value="UniProtKB-ARBA"/>
</dbReference>
<evidence type="ECO:0000256" key="4">
    <source>
        <dbReference type="ARBA" id="ARBA00023004"/>
    </source>
</evidence>
<feature type="domain" description="Fe2OG dioxygenase" evidence="6">
    <location>
        <begin position="184"/>
        <end position="287"/>
    </location>
</feature>
<organism evidence="7 8">
    <name type="scientific">Phialemonium atrogriseum</name>
    <dbReference type="NCBI Taxonomy" id="1093897"/>
    <lineage>
        <taxon>Eukaryota</taxon>
        <taxon>Fungi</taxon>
        <taxon>Dikarya</taxon>
        <taxon>Ascomycota</taxon>
        <taxon>Pezizomycotina</taxon>
        <taxon>Sordariomycetes</taxon>
        <taxon>Sordariomycetidae</taxon>
        <taxon>Cephalothecales</taxon>
        <taxon>Cephalothecaceae</taxon>
        <taxon>Phialemonium</taxon>
    </lineage>
</organism>
<dbReference type="Pfam" id="PF03171">
    <property type="entry name" value="2OG-FeII_Oxy"/>
    <property type="match status" value="1"/>
</dbReference>
<dbReference type="GO" id="GO:0046872">
    <property type="term" value="F:metal ion binding"/>
    <property type="evidence" value="ECO:0007669"/>
    <property type="project" value="UniProtKB-KW"/>
</dbReference>
<dbReference type="Proteomes" id="UP001244011">
    <property type="component" value="Unassembled WGS sequence"/>
</dbReference>
<evidence type="ECO:0000256" key="1">
    <source>
        <dbReference type="ARBA" id="ARBA00008056"/>
    </source>
</evidence>
<dbReference type="AlphaFoldDB" id="A0AAJ0C319"/>
<evidence type="ECO:0000256" key="3">
    <source>
        <dbReference type="ARBA" id="ARBA00023002"/>
    </source>
</evidence>
<comment type="caution">
    <text evidence="7">The sequence shown here is derived from an EMBL/GenBank/DDBJ whole genome shotgun (WGS) entry which is preliminary data.</text>
</comment>
<dbReference type="PANTHER" id="PTHR10209:SF881">
    <property type="entry name" value="FI07970P-RELATED"/>
    <property type="match status" value="1"/>
</dbReference>
<dbReference type="PANTHER" id="PTHR10209">
    <property type="entry name" value="OXIDOREDUCTASE, 2OG-FE II OXYGENASE FAMILY PROTEIN"/>
    <property type="match status" value="1"/>
</dbReference>
<dbReference type="RefSeq" id="XP_060284800.1">
    <property type="nucleotide sequence ID" value="XM_060424082.1"/>
</dbReference>
<evidence type="ECO:0000256" key="2">
    <source>
        <dbReference type="ARBA" id="ARBA00022723"/>
    </source>
</evidence>
<gene>
    <name evidence="7" type="ORF">QBC33DRAFT_383876</name>
</gene>
<dbReference type="PROSITE" id="PS51471">
    <property type="entry name" value="FE2OG_OXY"/>
    <property type="match status" value="1"/>
</dbReference>
<dbReference type="Gene3D" id="2.60.120.330">
    <property type="entry name" value="B-lactam Antibiotic, Isopenicillin N Synthase, Chain"/>
    <property type="match status" value="1"/>
</dbReference>
<keyword evidence="3 5" id="KW-0560">Oxidoreductase</keyword>
<sequence>MANELPTIDLSAYFASSSSISEARHVAQDMYTAASTWGFFVVTGTTVSPETQSSLVDSAKAFFDLTPEVKMALDVRSGGVAWRGYMPLGGEHTHGRTDWKEGLYVGPEHADDHPLAGAPLHGRNQFPDESLPGMRPAVLEYVRQVSELGKTLTDLFSLGLGLEEGELRRRLLEPEPVVLFRCFKYVPVKKEVAESGEGGDGKESFGIGKHTDFGYLTILKVDSPGLQVLSPSNAWVDVPVIENAFIINIGDMFDQLTSGRFRSRPHRVVRPAPDSPPRYSFPLFFDFAWNAEMQRLPLEHLAPLSEQDQAVARDRWAGTTFRDVGGTWSQYLARKVQKVFPHLKLPDFEPNAAPSTRFTRVVEAAAT</sequence>
<dbReference type="InterPro" id="IPR005123">
    <property type="entry name" value="Oxoglu/Fe-dep_dioxygenase_dom"/>
</dbReference>
<accession>A0AAJ0C319</accession>
<dbReference type="InterPro" id="IPR027443">
    <property type="entry name" value="IPNS-like_sf"/>
</dbReference>
<keyword evidence="8" id="KW-1185">Reference proteome</keyword>
<dbReference type="InterPro" id="IPR044861">
    <property type="entry name" value="IPNS-like_FE2OG_OXY"/>
</dbReference>
<reference evidence="7" key="1">
    <citation type="submission" date="2023-06" db="EMBL/GenBank/DDBJ databases">
        <title>Genome-scale phylogeny and comparative genomics of the fungal order Sordariales.</title>
        <authorList>
            <consortium name="Lawrence Berkeley National Laboratory"/>
            <person name="Hensen N."/>
            <person name="Bonometti L."/>
            <person name="Westerberg I."/>
            <person name="Brannstrom I.O."/>
            <person name="Guillou S."/>
            <person name="Cros-Aarteil S."/>
            <person name="Calhoun S."/>
            <person name="Haridas S."/>
            <person name="Kuo A."/>
            <person name="Mondo S."/>
            <person name="Pangilinan J."/>
            <person name="Riley R."/>
            <person name="Labutti K."/>
            <person name="Andreopoulos B."/>
            <person name="Lipzen A."/>
            <person name="Chen C."/>
            <person name="Yanf M."/>
            <person name="Daum C."/>
            <person name="Ng V."/>
            <person name="Clum A."/>
            <person name="Steindorff A."/>
            <person name="Ohm R."/>
            <person name="Martin F."/>
            <person name="Silar P."/>
            <person name="Natvig D."/>
            <person name="Lalanne C."/>
            <person name="Gautier V."/>
            <person name="Ament-Velasquez S.L."/>
            <person name="Kruys A."/>
            <person name="Hutchinson M.I."/>
            <person name="Powell A.J."/>
            <person name="Barry K."/>
            <person name="Miller A.N."/>
            <person name="Grigoriev I.V."/>
            <person name="Debuchy R."/>
            <person name="Gladieux P."/>
            <person name="Thoren M.H."/>
            <person name="Johannesson H."/>
        </authorList>
    </citation>
    <scope>NUCLEOTIDE SEQUENCE</scope>
    <source>
        <strain evidence="7">8032-3</strain>
    </source>
</reference>
<proteinExistence type="inferred from homology"/>
<dbReference type="EMBL" id="MU839005">
    <property type="protein sequence ID" value="KAK1768587.1"/>
    <property type="molecule type" value="Genomic_DNA"/>
</dbReference>
<name>A0AAJ0C319_9PEZI</name>
<keyword evidence="2 5" id="KW-0479">Metal-binding</keyword>
<dbReference type="GO" id="GO:0016491">
    <property type="term" value="F:oxidoreductase activity"/>
    <property type="evidence" value="ECO:0007669"/>
    <property type="project" value="UniProtKB-KW"/>
</dbReference>